<dbReference type="PROSITE" id="PS51186">
    <property type="entry name" value="GNAT"/>
    <property type="match status" value="1"/>
</dbReference>
<dbReference type="Gene3D" id="3.40.630.30">
    <property type="match status" value="1"/>
</dbReference>
<dbReference type="RefSeq" id="WP_317694924.1">
    <property type="nucleotide sequence ID" value="NZ_AP026801.1"/>
</dbReference>
<reference evidence="2 3" key="1">
    <citation type="journal article" date="2023" name="Microbiol. Spectr.">
        <title>Symbiosis of Carpenter Bees with Uncharacterized Lactic Acid Bacteria Showing NAD Auxotrophy.</title>
        <authorList>
            <person name="Kawasaki S."/>
            <person name="Ozawa K."/>
            <person name="Mori T."/>
            <person name="Yamamoto A."/>
            <person name="Ito M."/>
            <person name="Ohkuma M."/>
            <person name="Sakamoto M."/>
            <person name="Matsutani M."/>
        </authorList>
    </citation>
    <scope>NUCLEOTIDE SEQUENCE [LARGE SCALE GENOMIC DNA]</scope>
    <source>
        <strain evidence="2 3">KimC2</strain>
    </source>
</reference>
<organism evidence="2 3">
    <name type="scientific">Xylocopilactobacillus apis</name>
    <dbReference type="NCBI Taxonomy" id="2932183"/>
    <lineage>
        <taxon>Bacteria</taxon>
        <taxon>Bacillati</taxon>
        <taxon>Bacillota</taxon>
        <taxon>Bacilli</taxon>
        <taxon>Lactobacillales</taxon>
        <taxon>Lactobacillaceae</taxon>
        <taxon>Xylocopilactobacillus</taxon>
    </lineage>
</organism>
<dbReference type="CDD" id="cd04301">
    <property type="entry name" value="NAT_SF"/>
    <property type="match status" value="1"/>
</dbReference>
<dbReference type="KEGG" id="xak:KIMC2_11830"/>
<evidence type="ECO:0000313" key="3">
    <source>
        <dbReference type="Proteomes" id="UP001321804"/>
    </source>
</evidence>
<dbReference type="AlphaFoldDB" id="A0AAU9D2B0"/>
<evidence type="ECO:0000313" key="2">
    <source>
        <dbReference type="EMBL" id="BDR56621.1"/>
    </source>
</evidence>
<accession>A0AAU9D2B0</accession>
<dbReference type="EMBL" id="AP026801">
    <property type="protein sequence ID" value="BDR56621.1"/>
    <property type="molecule type" value="Genomic_DNA"/>
</dbReference>
<feature type="domain" description="N-acetyltransferase" evidence="1">
    <location>
        <begin position="3"/>
        <end position="160"/>
    </location>
</feature>
<protein>
    <submittedName>
        <fullName evidence="2">N-acetyltransferase</fullName>
    </submittedName>
</protein>
<proteinExistence type="predicted"/>
<dbReference type="SUPFAM" id="SSF55729">
    <property type="entry name" value="Acyl-CoA N-acyltransferases (Nat)"/>
    <property type="match status" value="1"/>
</dbReference>
<dbReference type="Proteomes" id="UP001321804">
    <property type="component" value="Chromosome"/>
</dbReference>
<sequence>MTITNRRFKNSDAEDVADLVAKTMLTSNTNDYPKSFLEKNLRNLTPDVFIKRAKEFHCYVFVDDTVNKIVAVGSIGPYWGSKEESSLFNIFVDPEYQGQGIGRKIIEVLERDSYFIRAKRIEIPASKTGLNFYLHMGYDYKNGANNLDETGYYRLEKFNNKNDL</sequence>
<dbReference type="InterPro" id="IPR000182">
    <property type="entry name" value="GNAT_dom"/>
</dbReference>
<dbReference type="Pfam" id="PF13508">
    <property type="entry name" value="Acetyltransf_7"/>
    <property type="match status" value="1"/>
</dbReference>
<gene>
    <name evidence="2" type="ORF">KIMC2_11830</name>
</gene>
<dbReference type="GO" id="GO:0016747">
    <property type="term" value="F:acyltransferase activity, transferring groups other than amino-acyl groups"/>
    <property type="evidence" value="ECO:0007669"/>
    <property type="project" value="InterPro"/>
</dbReference>
<dbReference type="InterPro" id="IPR016181">
    <property type="entry name" value="Acyl_CoA_acyltransferase"/>
</dbReference>
<name>A0AAU9D2B0_9LACO</name>
<keyword evidence="3" id="KW-1185">Reference proteome</keyword>
<evidence type="ECO:0000259" key="1">
    <source>
        <dbReference type="PROSITE" id="PS51186"/>
    </source>
</evidence>